<evidence type="ECO:0000259" key="4">
    <source>
        <dbReference type="Pfam" id="PF00139"/>
    </source>
</evidence>
<reference evidence="5" key="1">
    <citation type="submission" date="2020-06" db="EMBL/GenBank/DDBJ databases">
        <title>WGS assembly of Ceratodon purpureus strain R40.</title>
        <authorList>
            <person name="Carey S.B."/>
            <person name="Jenkins J."/>
            <person name="Shu S."/>
            <person name="Lovell J.T."/>
            <person name="Sreedasyam A."/>
            <person name="Maumus F."/>
            <person name="Tiley G.P."/>
            <person name="Fernandez-Pozo N."/>
            <person name="Barry K."/>
            <person name="Chen C."/>
            <person name="Wang M."/>
            <person name="Lipzen A."/>
            <person name="Daum C."/>
            <person name="Saski C.A."/>
            <person name="Payton A.C."/>
            <person name="Mcbreen J.C."/>
            <person name="Conrad R.E."/>
            <person name="Kollar L.M."/>
            <person name="Olsson S."/>
            <person name="Huttunen S."/>
            <person name="Landis J.B."/>
            <person name="Wickett N.J."/>
            <person name="Johnson M.G."/>
            <person name="Rensing S.A."/>
            <person name="Grimwood J."/>
            <person name="Schmutz J."/>
            <person name="Mcdaniel S.F."/>
        </authorList>
    </citation>
    <scope>NUCLEOTIDE SEQUENCE</scope>
    <source>
        <strain evidence="5">R40</strain>
    </source>
</reference>
<accession>A0A8T0GPW4</accession>
<dbReference type="InterPro" id="IPR001220">
    <property type="entry name" value="Legume_lectin_dom"/>
</dbReference>
<dbReference type="Pfam" id="PF00139">
    <property type="entry name" value="Lectin_legB"/>
    <property type="match status" value="1"/>
</dbReference>
<dbReference type="InterPro" id="IPR050258">
    <property type="entry name" value="Leguminous_Lectin"/>
</dbReference>
<dbReference type="Proteomes" id="UP000822688">
    <property type="component" value="Chromosome 9"/>
</dbReference>
<protein>
    <recommendedName>
        <fullName evidence="4">Legume lectin domain-containing protein</fullName>
    </recommendedName>
</protein>
<dbReference type="SUPFAM" id="SSF49899">
    <property type="entry name" value="Concanavalin A-like lectins/glucanases"/>
    <property type="match status" value="1"/>
</dbReference>
<evidence type="ECO:0000313" key="6">
    <source>
        <dbReference type="Proteomes" id="UP000822688"/>
    </source>
</evidence>
<feature type="chain" id="PRO_5036274462" description="Legume lectin domain-containing protein" evidence="3">
    <location>
        <begin position="24"/>
        <end position="294"/>
    </location>
</feature>
<keyword evidence="2" id="KW-0430">Lectin</keyword>
<dbReference type="EMBL" id="CM026430">
    <property type="protein sequence ID" value="KAG0561641.1"/>
    <property type="molecule type" value="Genomic_DNA"/>
</dbReference>
<evidence type="ECO:0000256" key="1">
    <source>
        <dbReference type="ARBA" id="ARBA00007606"/>
    </source>
</evidence>
<dbReference type="EMBL" id="CM026430">
    <property type="protein sequence ID" value="KAG0561640.1"/>
    <property type="molecule type" value="Genomic_DNA"/>
</dbReference>
<dbReference type="PANTHER" id="PTHR32401:SF59">
    <property type="entry name" value="LEGUME LECTIN DOMAIN-CONTAINING PROTEIN"/>
    <property type="match status" value="1"/>
</dbReference>
<name>A0A8T0GPW4_CERPU</name>
<comment type="similarity">
    <text evidence="1">Belongs to the leguminous lectin family.</text>
</comment>
<dbReference type="EMBL" id="CM026430">
    <property type="protein sequence ID" value="KAG0561642.1"/>
    <property type="molecule type" value="Genomic_DNA"/>
</dbReference>
<dbReference type="GO" id="GO:0030246">
    <property type="term" value="F:carbohydrate binding"/>
    <property type="evidence" value="ECO:0007669"/>
    <property type="project" value="UniProtKB-KW"/>
</dbReference>
<organism evidence="5 6">
    <name type="scientific">Ceratodon purpureus</name>
    <name type="common">Fire moss</name>
    <name type="synonym">Dicranum purpureum</name>
    <dbReference type="NCBI Taxonomy" id="3225"/>
    <lineage>
        <taxon>Eukaryota</taxon>
        <taxon>Viridiplantae</taxon>
        <taxon>Streptophyta</taxon>
        <taxon>Embryophyta</taxon>
        <taxon>Bryophyta</taxon>
        <taxon>Bryophytina</taxon>
        <taxon>Bryopsida</taxon>
        <taxon>Dicranidae</taxon>
        <taxon>Pseudoditrichales</taxon>
        <taxon>Ditrichaceae</taxon>
        <taxon>Ceratodon</taxon>
    </lineage>
</organism>
<feature type="domain" description="Legume lectin" evidence="4">
    <location>
        <begin position="78"/>
        <end position="267"/>
    </location>
</feature>
<evidence type="ECO:0000313" key="5">
    <source>
        <dbReference type="EMBL" id="KAG0561641.1"/>
    </source>
</evidence>
<dbReference type="AlphaFoldDB" id="A0A8T0GPW4"/>
<evidence type="ECO:0000256" key="2">
    <source>
        <dbReference type="ARBA" id="ARBA00022734"/>
    </source>
</evidence>
<feature type="signal peptide" evidence="3">
    <location>
        <begin position="1"/>
        <end position="23"/>
    </location>
</feature>
<sequence length="294" mass="31735">MGGRTLPLLFCLAFLAVSQFATAAETPPKAVSIGFPPFNNGFTCSVDPADEVESKYVCTPGTNPPALYLGTDNGVVPARYQHAKPVQLWKRGSKYVASFSAYFTVNFDRYSEFTVRELFGGGGLAFAITPSISVVGTGPESFGLFPIDEATGASKNGANTKTVAVELDISRNSPTGFDPQIPHVGLDINSVKSVKTKYLGDPAAFIDKKIGVWIDYNALKKTIQVYIHKVKPSETPKRQNANLAIAYTGLDLAKEVKEFSYVGFSARVPPSDNGVYVIYDFKFSTAWVLGSTVN</sequence>
<keyword evidence="6" id="KW-1185">Reference proteome</keyword>
<comment type="caution">
    <text evidence="5">The sequence shown here is derived from an EMBL/GenBank/DDBJ whole genome shotgun (WGS) entry which is preliminary data.</text>
</comment>
<evidence type="ECO:0000256" key="3">
    <source>
        <dbReference type="SAM" id="SignalP"/>
    </source>
</evidence>
<gene>
    <name evidence="5" type="ORF">KC19_9G080700</name>
</gene>
<dbReference type="Gene3D" id="2.60.120.200">
    <property type="match status" value="1"/>
</dbReference>
<proteinExistence type="inferred from homology"/>
<dbReference type="PANTHER" id="PTHR32401">
    <property type="entry name" value="CONCANAVALIN A-LIKE LECTIN FAMILY PROTEIN"/>
    <property type="match status" value="1"/>
</dbReference>
<keyword evidence="3" id="KW-0732">Signal</keyword>
<dbReference type="InterPro" id="IPR013320">
    <property type="entry name" value="ConA-like_dom_sf"/>
</dbReference>